<accession>A0A976FI32</accession>
<reference evidence="2 3" key="1">
    <citation type="journal article" date="2021" name="Genome Biol.">
        <title>AFLAP: assembly-free linkage analysis pipeline using k-mers from genome sequencing data.</title>
        <authorList>
            <person name="Fletcher K."/>
            <person name="Zhang L."/>
            <person name="Gil J."/>
            <person name="Han R."/>
            <person name="Cavanaugh K."/>
            <person name="Michelmore R."/>
        </authorList>
    </citation>
    <scope>NUCLEOTIDE SEQUENCE [LARGE SCALE GENOMIC DNA]</scope>
    <source>
        <strain evidence="2 3">SF5</strain>
    </source>
</reference>
<evidence type="ECO:0000313" key="2">
    <source>
        <dbReference type="EMBL" id="TDH67028.1"/>
    </source>
</evidence>
<feature type="signal peptide" evidence="1">
    <location>
        <begin position="1"/>
        <end position="29"/>
    </location>
</feature>
<dbReference type="KEGG" id="blac:94353327"/>
<dbReference type="GeneID" id="94353327"/>
<name>A0A976FI32_BRELC</name>
<dbReference type="EMBL" id="SHOA02000014">
    <property type="protein sequence ID" value="TDH67028.1"/>
    <property type="molecule type" value="Genomic_DNA"/>
</dbReference>
<keyword evidence="1" id="KW-0732">Signal</keyword>
<organism evidence="2 3">
    <name type="scientific">Bremia lactucae</name>
    <name type="common">Lettuce downy mildew</name>
    <dbReference type="NCBI Taxonomy" id="4779"/>
    <lineage>
        <taxon>Eukaryota</taxon>
        <taxon>Sar</taxon>
        <taxon>Stramenopiles</taxon>
        <taxon>Oomycota</taxon>
        <taxon>Peronosporomycetes</taxon>
        <taxon>Peronosporales</taxon>
        <taxon>Peronosporaceae</taxon>
        <taxon>Bremia</taxon>
    </lineage>
</organism>
<evidence type="ECO:0000313" key="3">
    <source>
        <dbReference type="Proteomes" id="UP000294530"/>
    </source>
</evidence>
<feature type="chain" id="PRO_5037179708" evidence="1">
    <location>
        <begin position="30"/>
        <end position="815"/>
    </location>
</feature>
<sequence>MSQKSNLQLYPRVLVGLLCVLALLECTKTTTVVASGVEHPANRGLRQQLKKSSGHLPTELEERTQTLHDVEKEILARAAHSNLHLFDPIVNLVNELKKEPSAEKVKESLTKQVESLLATDVGKSLKLECEKIIAIPVRPAFAGLATSLDPLVAVAHIVSLFEERIPVLIEKLSAVDYDFDRLAEDAEMFIDEFCIQQPVLDGVKTNIDTLREKYWIFEASSVEYTEFEQHSVQSLLEMVQKDQSNAFIIKIWMKRLQNQVKLLFPNDHKGPTLEYAQDQLKSLQHDLNQITTQYRVDTLLNVQEEFWEMAGGRSEQVRSLQRNDLESQADALHLSIEQHKILEQQMQKQKDSIDHLRLLVDKLRQCRVGTVVSSKLEKRIQRFNAELFWAKEGQAKRDQVRTFETKRGSPRVKQKLNDAQYDVSIWEEKQIFFKQELNSYHQSKKKQMVLNRVMRVLEDEKNLEKAQLAKRQISVMHSVWMHVYTPEELQYHLRLSTRAPEIASDAKLWWTWADFVRKKTNPEIYMKHLTATFQNDDVKLSKSIILTETKPSAKSLPAIEMRNMLRRWRDASPIVSPEMSFSILVESVHKNDPNLIECPGFAWWVHYNVKHMPDSIIDFWGQDKVLERLIFLQDDEGKTILDGNQFAEALKSFFELDEVDSLVDALQLGYLNGIPVNQFQSDSRLEILVRLLDLKQSSPSVYFSQLQKSLGEVRLQLMLTNEAVWFKCKSLSPRLRTNLHNCFVESWTNKLVSLVLRQDSDFIAKNFPERQSLVDSLRYKGGAMKNNVDFQLLLNSIIKVERLFNQAADDLHSPI</sequence>
<proteinExistence type="predicted"/>
<dbReference type="Proteomes" id="UP000294530">
    <property type="component" value="Unassembled WGS sequence"/>
</dbReference>
<protein>
    <submittedName>
        <fullName evidence="2">Uncharacterized protein</fullName>
    </submittedName>
</protein>
<keyword evidence="3" id="KW-1185">Reference proteome</keyword>
<comment type="caution">
    <text evidence="2">The sequence shown here is derived from an EMBL/GenBank/DDBJ whole genome shotgun (WGS) entry which is preliminary data.</text>
</comment>
<dbReference type="AlphaFoldDB" id="A0A976FI32"/>
<evidence type="ECO:0000256" key="1">
    <source>
        <dbReference type="SAM" id="SignalP"/>
    </source>
</evidence>
<gene>
    <name evidence="2" type="ORF">CCR75_009617</name>
</gene>
<dbReference type="RefSeq" id="XP_067816527.1">
    <property type="nucleotide sequence ID" value="XM_067967656.1"/>
</dbReference>